<evidence type="ECO:0000256" key="7">
    <source>
        <dbReference type="ARBA" id="ARBA00056181"/>
    </source>
</evidence>
<evidence type="ECO:0000256" key="3">
    <source>
        <dbReference type="ARBA" id="ARBA00011738"/>
    </source>
</evidence>
<proteinExistence type="inferred from homology"/>
<dbReference type="PIRSF" id="PIRSF003107">
    <property type="entry name" value="PhoU"/>
    <property type="match status" value="1"/>
</dbReference>
<dbReference type="SUPFAM" id="SSF109755">
    <property type="entry name" value="PhoU-like"/>
    <property type="match status" value="1"/>
</dbReference>
<reference evidence="10 11" key="2">
    <citation type="journal article" date="2011" name="ISME J.">
        <title>RNA-seq reveals cooperative metabolic interactions between two termite-gut spirochete species in co-culture.</title>
        <authorList>
            <person name="Rosenthal A.Z."/>
            <person name="Matson E.G."/>
            <person name="Eldar A."/>
            <person name="Leadbetter J.R."/>
        </authorList>
    </citation>
    <scope>NUCLEOTIDE SEQUENCE [LARGE SCALE GENOMIC DNA]</scope>
    <source>
        <strain evidence="11">ATCC BAA-888 / DSM 13862 / ZAS-9</strain>
    </source>
</reference>
<dbReference type="InterPro" id="IPR028366">
    <property type="entry name" value="PhoU"/>
</dbReference>
<dbReference type="KEGG" id="taz:TREAZ_2301"/>
<evidence type="ECO:0000256" key="2">
    <source>
        <dbReference type="ARBA" id="ARBA00008107"/>
    </source>
</evidence>
<evidence type="ECO:0000313" key="10">
    <source>
        <dbReference type="EMBL" id="AEF81537.1"/>
    </source>
</evidence>
<gene>
    <name evidence="10" type="primary">phoU</name>
    <name evidence="10" type="ordered locus">TREAZ_2301</name>
</gene>
<dbReference type="RefSeq" id="WP_015709753.1">
    <property type="nucleotide sequence ID" value="NC_015577.1"/>
</dbReference>
<evidence type="ECO:0000256" key="4">
    <source>
        <dbReference type="ARBA" id="ARBA00022448"/>
    </source>
</evidence>
<evidence type="ECO:0000256" key="1">
    <source>
        <dbReference type="ARBA" id="ARBA00004496"/>
    </source>
</evidence>
<dbReference type="FunFam" id="1.20.58.220:FF:000004">
    <property type="entry name" value="Phosphate-specific transport system accessory protein PhoU"/>
    <property type="match status" value="1"/>
</dbReference>
<evidence type="ECO:0000256" key="5">
    <source>
        <dbReference type="ARBA" id="ARBA00022490"/>
    </source>
</evidence>
<dbReference type="Pfam" id="PF01895">
    <property type="entry name" value="PhoU"/>
    <property type="match status" value="2"/>
</dbReference>
<comment type="similarity">
    <text evidence="2 8">Belongs to the PhoU family.</text>
</comment>
<comment type="subcellular location">
    <subcellularLocation>
        <location evidence="1 8">Cytoplasm</location>
    </subcellularLocation>
</comment>
<dbReference type="Proteomes" id="UP000009222">
    <property type="component" value="Chromosome"/>
</dbReference>
<dbReference type="GO" id="GO:0045936">
    <property type="term" value="P:negative regulation of phosphate metabolic process"/>
    <property type="evidence" value="ECO:0007669"/>
    <property type="project" value="InterPro"/>
</dbReference>
<dbReference type="EMBL" id="CP001841">
    <property type="protein sequence ID" value="AEF81537.1"/>
    <property type="molecule type" value="Genomic_DNA"/>
</dbReference>
<accession>F5Y806</accession>
<evidence type="ECO:0000256" key="8">
    <source>
        <dbReference type="PIRNR" id="PIRNR003107"/>
    </source>
</evidence>
<dbReference type="InterPro" id="IPR038078">
    <property type="entry name" value="PhoU-like_sf"/>
</dbReference>
<dbReference type="PANTHER" id="PTHR42930:SF3">
    <property type="entry name" value="PHOSPHATE-SPECIFIC TRANSPORT SYSTEM ACCESSORY PROTEIN PHOU"/>
    <property type="match status" value="1"/>
</dbReference>
<evidence type="ECO:0000313" key="11">
    <source>
        <dbReference type="Proteomes" id="UP000009222"/>
    </source>
</evidence>
<keyword evidence="5 8" id="KW-0963">Cytoplasm</keyword>
<sequence>MREQYHKQLEILHTELILMGALCEDAIVSAVKGLLNGEAALREKAIGLEKEIDMKERDIEAICVKLLLREQPVAGDLRQITAAQRMITDMERIGDQAEDIAELAGFIAEHGDLDPVGSLHIGDMAWEASRMLTASVDSFVEADLAKAKNVILSDDIVDSLFIKIKGELIDYIAQNPGNGETSLDFLMIAKYLERIGDHAVNIAEWVVYSITGSRRIPD</sequence>
<keyword evidence="6 8" id="KW-0592">Phosphate transport</keyword>
<organism evidence="10 11">
    <name type="scientific">Leadbettera azotonutricia (strain ATCC BAA-888 / DSM 13862 / ZAS-9)</name>
    <name type="common">Treponema azotonutricium</name>
    <dbReference type="NCBI Taxonomy" id="545695"/>
    <lineage>
        <taxon>Bacteria</taxon>
        <taxon>Pseudomonadati</taxon>
        <taxon>Spirochaetota</taxon>
        <taxon>Spirochaetia</taxon>
        <taxon>Spirochaetales</taxon>
        <taxon>Breznakiellaceae</taxon>
        <taxon>Leadbettera</taxon>
    </lineage>
</organism>
<dbReference type="InParanoid" id="F5Y806"/>
<dbReference type="NCBIfam" id="TIGR02135">
    <property type="entry name" value="phoU_full"/>
    <property type="match status" value="1"/>
</dbReference>
<reference evidence="11" key="1">
    <citation type="submission" date="2009-12" db="EMBL/GenBank/DDBJ databases">
        <title>Complete sequence of Treponema azotonutricium strain ZAS-9.</title>
        <authorList>
            <person name="Tetu S.G."/>
            <person name="Matson E."/>
            <person name="Ren Q."/>
            <person name="Seshadri R."/>
            <person name="Elbourne L."/>
            <person name="Hassan K.A."/>
            <person name="Durkin A."/>
            <person name="Radune D."/>
            <person name="Mohamoud Y."/>
            <person name="Shay R."/>
            <person name="Jin S."/>
            <person name="Zhang X."/>
            <person name="Lucey K."/>
            <person name="Ballor N.R."/>
            <person name="Ottesen E."/>
            <person name="Rosenthal R."/>
            <person name="Allen A."/>
            <person name="Leadbetter J.R."/>
            <person name="Paulsen I.T."/>
        </authorList>
    </citation>
    <scope>NUCLEOTIDE SEQUENCE [LARGE SCALE GENOMIC DNA]</scope>
    <source>
        <strain evidence="11">ATCC BAA-888 / DSM 13862 / ZAS-9</strain>
    </source>
</reference>
<dbReference type="GO" id="GO:0005737">
    <property type="term" value="C:cytoplasm"/>
    <property type="evidence" value="ECO:0007669"/>
    <property type="project" value="UniProtKB-SubCell"/>
</dbReference>
<keyword evidence="4 8" id="KW-0813">Transport</keyword>
<protein>
    <recommendedName>
        <fullName evidence="8">Phosphate-specific transport system accessory protein PhoU</fullName>
    </recommendedName>
</protein>
<dbReference type="PANTHER" id="PTHR42930">
    <property type="entry name" value="PHOSPHATE-SPECIFIC TRANSPORT SYSTEM ACCESSORY PROTEIN PHOU"/>
    <property type="match status" value="1"/>
</dbReference>
<comment type="subunit">
    <text evidence="3 8">Homodimer.</text>
</comment>
<dbReference type="GO" id="GO:0006817">
    <property type="term" value="P:phosphate ion transport"/>
    <property type="evidence" value="ECO:0007669"/>
    <property type="project" value="UniProtKB-KW"/>
</dbReference>
<dbReference type="AlphaFoldDB" id="F5Y806"/>
<dbReference type="HOGENOM" id="CLU_078518_3_0_12"/>
<dbReference type="OrthoDB" id="9814256at2"/>
<dbReference type="Gene3D" id="1.20.58.220">
    <property type="entry name" value="Phosphate transport system protein phou homolog 2, domain 2"/>
    <property type="match status" value="1"/>
</dbReference>
<dbReference type="eggNOG" id="COG0704">
    <property type="taxonomic scope" value="Bacteria"/>
</dbReference>
<dbReference type="STRING" id="545695.TREAZ_2301"/>
<dbReference type="InterPro" id="IPR026022">
    <property type="entry name" value="PhoU_dom"/>
</dbReference>
<dbReference type="GO" id="GO:0030643">
    <property type="term" value="P:intracellular phosphate ion homeostasis"/>
    <property type="evidence" value="ECO:0007669"/>
    <property type="project" value="InterPro"/>
</dbReference>
<feature type="domain" description="PhoU" evidence="9">
    <location>
        <begin position="122"/>
        <end position="206"/>
    </location>
</feature>
<comment type="function">
    <text evidence="7 8">Plays a role in the regulation of phosphate uptake.</text>
</comment>
<name>F5Y806_LEAAZ</name>
<feature type="domain" description="PhoU" evidence="9">
    <location>
        <begin position="17"/>
        <end position="103"/>
    </location>
</feature>
<keyword evidence="11" id="KW-1185">Reference proteome</keyword>
<evidence type="ECO:0000259" key="9">
    <source>
        <dbReference type="Pfam" id="PF01895"/>
    </source>
</evidence>
<evidence type="ECO:0000256" key="6">
    <source>
        <dbReference type="ARBA" id="ARBA00022592"/>
    </source>
</evidence>